<dbReference type="SUPFAM" id="SSF52540">
    <property type="entry name" value="P-loop containing nucleoside triphosphate hydrolases"/>
    <property type="match status" value="1"/>
</dbReference>
<dbReference type="InterPro" id="IPR017871">
    <property type="entry name" value="ABC_transporter-like_CS"/>
</dbReference>
<evidence type="ECO:0000256" key="5">
    <source>
        <dbReference type="ARBA" id="ARBA00022840"/>
    </source>
</evidence>
<dbReference type="GO" id="GO:0140359">
    <property type="term" value="F:ABC-type transporter activity"/>
    <property type="evidence" value="ECO:0007669"/>
    <property type="project" value="InterPro"/>
</dbReference>
<keyword evidence="5" id="KW-0067">ATP-binding</keyword>
<dbReference type="Gene3D" id="1.20.1560.10">
    <property type="entry name" value="ABC transporter type 1, transmembrane domain"/>
    <property type="match status" value="1"/>
</dbReference>
<dbReference type="InterPro" id="IPR039421">
    <property type="entry name" value="Type_1_exporter"/>
</dbReference>
<evidence type="ECO:0000256" key="6">
    <source>
        <dbReference type="ARBA" id="ARBA00022989"/>
    </source>
</evidence>
<proteinExistence type="predicted"/>
<feature type="transmembrane region" description="Helical" evidence="8">
    <location>
        <begin position="237"/>
        <end position="260"/>
    </location>
</feature>
<feature type="transmembrane region" description="Helical" evidence="8">
    <location>
        <begin position="20"/>
        <end position="42"/>
    </location>
</feature>
<dbReference type="PANTHER" id="PTHR24221:SF614">
    <property type="entry name" value="GLUTATHIONE_L-CYSTEINE TRANSPORT SYSTEM ATP-BINDING_PERMEASE PROTEIN CYDC"/>
    <property type="match status" value="1"/>
</dbReference>
<evidence type="ECO:0000256" key="8">
    <source>
        <dbReference type="SAM" id="Phobius"/>
    </source>
</evidence>
<evidence type="ECO:0000313" key="11">
    <source>
        <dbReference type="EMBL" id="ETD67664.1"/>
    </source>
</evidence>
<dbReference type="Gene3D" id="3.40.50.300">
    <property type="entry name" value="P-loop containing nucleotide triphosphate hydrolases"/>
    <property type="match status" value="1"/>
</dbReference>
<keyword evidence="7 8" id="KW-0472">Membrane</keyword>
<sequence>MLILPKNLSPKIKKDLKQQFFPLCLSIFLATFAGISSLYGFWKLLAFVDSQNTRHLLFCILSWVTAGGGYALSSYYAHTAELNFAQKIRLNAAQHIAHLPSTTLARYGNTELKSLLTTDVYHIHYLIAHFPSEFVCFIIVPSTSVYFLITLIGLKSLFILTPALIASLYYLIVVPYTNARDGEARMQVIKNIISIVDDYFKGIKVQRIYGSEKNFIEQYKKESQKFTTEMLTWVKKVATLSAIATSLLQAVATFTITYLLTYKEDYITIFGSLFFSLAFVIPVLRLGHGLDYVSLGKAAFSRLNDLLLEETISWGEKYPSNMPEGIILSVKDACIQVQNKTLIKNFNQTFVSGEITTISAPSGTGKTTLLKALAGVQPLSSGCIKMNGISIHQLSEDFFYSTVLHIPQNIQTTETSTATIEEYLRVFFPNFSNDNFTWALNKAMLFCSLTTKLKSLSGGELQRLALSKVFLTKSKLILLDEPTSNLDEETAMAIMTELCKDIQATHKTLIIISHSPSIIAMADHQITLGNT</sequence>
<dbReference type="InterPro" id="IPR003593">
    <property type="entry name" value="AAA+_ATPase"/>
</dbReference>
<dbReference type="GO" id="GO:0005886">
    <property type="term" value="C:plasma membrane"/>
    <property type="evidence" value="ECO:0007669"/>
    <property type="project" value="UniProtKB-SubCell"/>
</dbReference>
<evidence type="ECO:0000259" key="10">
    <source>
        <dbReference type="PROSITE" id="PS50929"/>
    </source>
</evidence>
<feature type="transmembrane region" description="Helical" evidence="8">
    <location>
        <begin position="266"/>
        <end position="287"/>
    </location>
</feature>
<gene>
    <name evidence="11" type="ORF">V757_11045</name>
</gene>
<dbReference type="InterPro" id="IPR036640">
    <property type="entry name" value="ABC1_TM_sf"/>
</dbReference>
<dbReference type="OrthoDB" id="8773773at2"/>
<feature type="domain" description="ABC transporter" evidence="9">
    <location>
        <begin position="328"/>
        <end position="531"/>
    </location>
</feature>
<evidence type="ECO:0000256" key="4">
    <source>
        <dbReference type="ARBA" id="ARBA00022741"/>
    </source>
</evidence>
<dbReference type="Pfam" id="PF00005">
    <property type="entry name" value="ABC_tran"/>
    <property type="match status" value="1"/>
</dbReference>
<dbReference type="SMART" id="SM00382">
    <property type="entry name" value="AAA"/>
    <property type="match status" value="1"/>
</dbReference>
<dbReference type="RefSeq" id="WP_023952728.1">
    <property type="nucleotide sequence ID" value="NZ_AYSV01000116.1"/>
</dbReference>
<keyword evidence="2" id="KW-1003">Cell membrane</keyword>
<dbReference type="InterPro" id="IPR003439">
    <property type="entry name" value="ABC_transporter-like_ATP-bd"/>
</dbReference>
<dbReference type="Proteomes" id="UP000018766">
    <property type="component" value="Unassembled WGS sequence"/>
</dbReference>
<accession>V8FTP7</accession>
<dbReference type="PROSITE" id="PS50893">
    <property type="entry name" value="ABC_TRANSPORTER_2"/>
    <property type="match status" value="1"/>
</dbReference>
<dbReference type="GO" id="GO:0034040">
    <property type="term" value="F:ATPase-coupled lipid transmembrane transporter activity"/>
    <property type="evidence" value="ECO:0007669"/>
    <property type="project" value="TreeGrafter"/>
</dbReference>
<evidence type="ECO:0000256" key="1">
    <source>
        <dbReference type="ARBA" id="ARBA00004651"/>
    </source>
</evidence>
<evidence type="ECO:0000313" key="12">
    <source>
        <dbReference type="Proteomes" id="UP000018766"/>
    </source>
</evidence>
<comment type="subcellular location">
    <subcellularLocation>
        <location evidence="1">Cell membrane</location>
        <topology evidence="1">Multi-pass membrane protein</topology>
    </subcellularLocation>
</comment>
<dbReference type="GO" id="GO:0005524">
    <property type="term" value="F:ATP binding"/>
    <property type="evidence" value="ECO:0007669"/>
    <property type="project" value="UniProtKB-KW"/>
</dbReference>
<feature type="transmembrane region" description="Helical" evidence="8">
    <location>
        <begin position="134"/>
        <end position="152"/>
    </location>
</feature>
<name>V8FTP7_9BURK</name>
<dbReference type="EMBL" id="AYSV01000116">
    <property type="protein sequence ID" value="ETD67664.1"/>
    <property type="molecule type" value="Genomic_DNA"/>
</dbReference>
<feature type="domain" description="ABC transmembrane type-1" evidence="10">
    <location>
        <begin position="20"/>
        <end position="295"/>
    </location>
</feature>
<dbReference type="GO" id="GO:0016887">
    <property type="term" value="F:ATP hydrolysis activity"/>
    <property type="evidence" value="ECO:0007669"/>
    <property type="project" value="InterPro"/>
</dbReference>
<protein>
    <submittedName>
        <fullName evidence="11">ABC transporter</fullName>
    </submittedName>
</protein>
<evidence type="ECO:0000256" key="2">
    <source>
        <dbReference type="ARBA" id="ARBA00022475"/>
    </source>
</evidence>
<dbReference type="Pfam" id="PF00664">
    <property type="entry name" value="ABC_membrane"/>
    <property type="match status" value="1"/>
</dbReference>
<dbReference type="PROSITE" id="PS00211">
    <property type="entry name" value="ABC_TRANSPORTER_1"/>
    <property type="match status" value="1"/>
</dbReference>
<keyword evidence="3 8" id="KW-0812">Transmembrane</keyword>
<evidence type="ECO:0000259" key="9">
    <source>
        <dbReference type="PROSITE" id="PS50893"/>
    </source>
</evidence>
<organism evidence="11 12">
    <name type="scientific">Pelistega indica</name>
    <dbReference type="NCBI Taxonomy" id="1414851"/>
    <lineage>
        <taxon>Bacteria</taxon>
        <taxon>Pseudomonadati</taxon>
        <taxon>Pseudomonadota</taxon>
        <taxon>Betaproteobacteria</taxon>
        <taxon>Burkholderiales</taxon>
        <taxon>Alcaligenaceae</taxon>
        <taxon>Pelistega</taxon>
    </lineage>
</organism>
<feature type="transmembrane region" description="Helical" evidence="8">
    <location>
        <begin position="54"/>
        <end position="77"/>
    </location>
</feature>
<dbReference type="AlphaFoldDB" id="V8FTP7"/>
<keyword evidence="4" id="KW-0547">Nucleotide-binding</keyword>
<keyword evidence="6 8" id="KW-1133">Transmembrane helix</keyword>
<dbReference type="InterPro" id="IPR011527">
    <property type="entry name" value="ABC1_TM_dom"/>
</dbReference>
<evidence type="ECO:0000256" key="3">
    <source>
        <dbReference type="ARBA" id="ARBA00022692"/>
    </source>
</evidence>
<comment type="caution">
    <text evidence="11">The sequence shown here is derived from an EMBL/GenBank/DDBJ whole genome shotgun (WGS) entry which is preliminary data.</text>
</comment>
<dbReference type="PANTHER" id="PTHR24221">
    <property type="entry name" value="ATP-BINDING CASSETTE SUB-FAMILY B"/>
    <property type="match status" value="1"/>
</dbReference>
<dbReference type="InterPro" id="IPR027417">
    <property type="entry name" value="P-loop_NTPase"/>
</dbReference>
<reference evidence="11 12" key="1">
    <citation type="submission" date="2013-11" db="EMBL/GenBank/DDBJ databases">
        <title>Genomic analysis of Pelistega sp. HM-7.</title>
        <authorList>
            <person name="Kumbhare S.V."/>
            <person name="Shetty S.A."/>
            <person name="Sharma O."/>
            <person name="Dhotre D.P."/>
        </authorList>
    </citation>
    <scope>NUCLEOTIDE SEQUENCE [LARGE SCALE GENOMIC DNA]</scope>
    <source>
        <strain evidence="11 12">HM-7</strain>
    </source>
</reference>
<evidence type="ECO:0000256" key="7">
    <source>
        <dbReference type="ARBA" id="ARBA00023136"/>
    </source>
</evidence>
<dbReference type="PROSITE" id="PS50929">
    <property type="entry name" value="ABC_TM1F"/>
    <property type="match status" value="1"/>
</dbReference>
<dbReference type="SUPFAM" id="SSF90123">
    <property type="entry name" value="ABC transporter transmembrane region"/>
    <property type="match status" value="1"/>
</dbReference>
<keyword evidence="12" id="KW-1185">Reference proteome</keyword>
<feature type="transmembrane region" description="Helical" evidence="8">
    <location>
        <begin position="158"/>
        <end position="177"/>
    </location>
</feature>